<evidence type="ECO:0000313" key="4">
    <source>
        <dbReference type="Proteomes" id="UP001164965"/>
    </source>
</evidence>
<dbReference type="Pfam" id="PF00583">
    <property type="entry name" value="Acetyltransf_1"/>
    <property type="match status" value="1"/>
</dbReference>
<name>A0ABY6P1X0_9NOCA</name>
<dbReference type="InterPro" id="IPR050769">
    <property type="entry name" value="NAT_camello-type"/>
</dbReference>
<evidence type="ECO:0000313" key="3">
    <source>
        <dbReference type="EMBL" id="UZJ25647.1"/>
    </source>
</evidence>
<keyword evidence="1 3" id="KW-0808">Transferase</keyword>
<dbReference type="EMBL" id="CP110615">
    <property type="protein sequence ID" value="UZJ25647.1"/>
    <property type="molecule type" value="Genomic_DNA"/>
</dbReference>
<dbReference type="InterPro" id="IPR000182">
    <property type="entry name" value="GNAT_dom"/>
</dbReference>
<keyword evidence="4" id="KW-1185">Reference proteome</keyword>
<reference evidence="3" key="1">
    <citation type="submission" date="2022-10" db="EMBL/GenBank/DDBJ databases">
        <title>Rhodococcus sp.75.</title>
        <authorList>
            <person name="Sun M."/>
        </authorList>
    </citation>
    <scope>NUCLEOTIDE SEQUENCE</scope>
    <source>
        <strain evidence="3">75</strain>
    </source>
</reference>
<dbReference type="GO" id="GO:0016746">
    <property type="term" value="F:acyltransferase activity"/>
    <property type="evidence" value="ECO:0007669"/>
    <property type="project" value="UniProtKB-KW"/>
</dbReference>
<dbReference type="PANTHER" id="PTHR13947">
    <property type="entry name" value="GNAT FAMILY N-ACETYLTRANSFERASE"/>
    <property type="match status" value="1"/>
</dbReference>
<proteinExistence type="predicted"/>
<protein>
    <submittedName>
        <fullName evidence="3">GNAT family N-acetyltransferase</fullName>
        <ecNumber evidence="3">2.3.1.-</ecNumber>
    </submittedName>
</protein>
<accession>A0ABY6P1X0</accession>
<dbReference type="CDD" id="cd04301">
    <property type="entry name" value="NAT_SF"/>
    <property type="match status" value="1"/>
</dbReference>
<dbReference type="PROSITE" id="PS51186">
    <property type="entry name" value="GNAT"/>
    <property type="match status" value="1"/>
</dbReference>
<dbReference type="SUPFAM" id="SSF55729">
    <property type="entry name" value="Acyl-CoA N-acyltransferases (Nat)"/>
    <property type="match status" value="1"/>
</dbReference>
<evidence type="ECO:0000259" key="2">
    <source>
        <dbReference type="PROSITE" id="PS51186"/>
    </source>
</evidence>
<dbReference type="Gene3D" id="3.40.630.30">
    <property type="match status" value="1"/>
</dbReference>
<sequence>MIEVRAPRPEELAEVGAITVAAYTADGHLHGEEDYANQLRDAHRRAELAELLVGVLDGVVVGTVTVGAAGTPYAEVAGPGELEFRMLAVSTSGRGHGVGERLVRAVLARAADAGCTAVVISTMDTMAAAHRLYARLGFTPVPERDWEPVPGTPLRVLRRPVG</sequence>
<organism evidence="3 4">
    <name type="scientific">Rhodococcus antarcticus</name>
    <dbReference type="NCBI Taxonomy" id="2987751"/>
    <lineage>
        <taxon>Bacteria</taxon>
        <taxon>Bacillati</taxon>
        <taxon>Actinomycetota</taxon>
        <taxon>Actinomycetes</taxon>
        <taxon>Mycobacteriales</taxon>
        <taxon>Nocardiaceae</taxon>
        <taxon>Rhodococcus</taxon>
    </lineage>
</organism>
<dbReference type="InterPro" id="IPR016181">
    <property type="entry name" value="Acyl_CoA_acyltransferase"/>
</dbReference>
<gene>
    <name evidence="3" type="ORF">RHODO2019_04115</name>
</gene>
<dbReference type="EC" id="2.3.1.-" evidence="3"/>
<evidence type="ECO:0000256" key="1">
    <source>
        <dbReference type="ARBA" id="ARBA00022679"/>
    </source>
</evidence>
<dbReference type="RefSeq" id="WP_265383751.1">
    <property type="nucleotide sequence ID" value="NZ_CP110615.1"/>
</dbReference>
<keyword evidence="3" id="KW-0012">Acyltransferase</keyword>
<dbReference type="Proteomes" id="UP001164965">
    <property type="component" value="Chromosome"/>
</dbReference>
<dbReference type="PANTHER" id="PTHR13947:SF37">
    <property type="entry name" value="LD18367P"/>
    <property type="match status" value="1"/>
</dbReference>
<feature type="domain" description="N-acetyltransferase" evidence="2">
    <location>
        <begin position="2"/>
        <end position="159"/>
    </location>
</feature>